<evidence type="ECO:0000313" key="1">
    <source>
        <dbReference type="EMBL" id="VVV06020.1"/>
    </source>
</evidence>
<gene>
    <name evidence="1" type="ORF">AW0309160_03504</name>
</gene>
<protein>
    <recommendedName>
        <fullName evidence="2">Phospholipase D-like domain-containing protein</fullName>
    </recommendedName>
</protein>
<dbReference type="Gene3D" id="3.30.870.10">
    <property type="entry name" value="Endonuclease Chain A"/>
    <property type="match status" value="1"/>
</dbReference>
<name>A0A5Q4ZLY7_9GAMM</name>
<accession>A0A5Q4ZLY7</accession>
<dbReference type="CDD" id="cd09117">
    <property type="entry name" value="PLDc_Bfil_DEXD_like"/>
    <property type="match status" value="1"/>
</dbReference>
<sequence>MKVLLHSPGLKSEISDIYRKAFNNAIELYVVTAYLTDWDSSLVINESCESFRFIIGKDFGITKKSACSKVMDWLPPERKSQFLVADNITGFHPKAIFWKEANGMWFTLIGSSNLTKAAFESNYEANFHSEIDEESYLEAKHWIGEITESSVVVSEDWLEQYVEGRVPVKKKVINAKGKGESIVSLILPLPIGAKEKVKERRKQISIHESVKSLLTELFTQCAHGKISSSDFYERLPELWSWDLGNRLQGKGWERQGKASDFKELSISYLKVVKALDFERDDVVAREIDRLKMLKVSARTAFFSEILCLTFPDKYPVLNKPIWAYLEDIKFRAPKKSSQGAAYIDLAKKLRLSLKENISHPAKNLAELDTVIWLAYHQ</sequence>
<organism evidence="1">
    <name type="scientific">Aliivibrio wodanis</name>
    <dbReference type="NCBI Taxonomy" id="80852"/>
    <lineage>
        <taxon>Bacteria</taxon>
        <taxon>Pseudomonadati</taxon>
        <taxon>Pseudomonadota</taxon>
        <taxon>Gammaproteobacteria</taxon>
        <taxon>Vibrionales</taxon>
        <taxon>Vibrionaceae</taxon>
        <taxon>Aliivibrio</taxon>
    </lineage>
</organism>
<proteinExistence type="predicted"/>
<dbReference type="AlphaFoldDB" id="A0A5Q4ZLY7"/>
<reference evidence="1" key="1">
    <citation type="submission" date="2019-09" db="EMBL/GenBank/DDBJ databases">
        <authorList>
            <person name="Hjerde E."/>
        </authorList>
    </citation>
    <scope>NUCLEOTIDE SEQUENCE</scope>
    <source>
        <strain evidence="1">06/09/160</strain>
    </source>
</reference>
<evidence type="ECO:0008006" key="2">
    <source>
        <dbReference type="Google" id="ProtNLM"/>
    </source>
</evidence>
<dbReference type="EMBL" id="LR721751">
    <property type="protein sequence ID" value="VVV06020.1"/>
    <property type="molecule type" value="Genomic_DNA"/>
</dbReference>